<reference evidence="2 3" key="1">
    <citation type="journal article" date="2023" name="IScience">
        <title>Expanded male sex-determining region conserved during the evolution of homothallism in the green alga Volvox.</title>
        <authorList>
            <person name="Yamamoto K."/>
            <person name="Matsuzaki R."/>
            <person name="Mahakham W."/>
            <person name="Heman W."/>
            <person name="Sekimoto H."/>
            <person name="Kawachi M."/>
            <person name="Minakuchi Y."/>
            <person name="Toyoda A."/>
            <person name="Nozaki H."/>
        </authorList>
    </citation>
    <scope>NUCLEOTIDE SEQUENCE [LARGE SCALE GENOMIC DNA]</scope>
    <source>
        <strain evidence="2 3">NIES-4468</strain>
    </source>
</reference>
<dbReference type="EMBL" id="BSDZ01000008">
    <property type="protein sequence ID" value="GLI60400.1"/>
    <property type="molecule type" value="Genomic_DNA"/>
</dbReference>
<comment type="caution">
    <text evidence="2">The sequence shown here is derived from an EMBL/GenBank/DDBJ whole genome shotgun (WGS) entry which is preliminary data.</text>
</comment>
<proteinExistence type="inferred from homology"/>
<organism evidence="2 3">
    <name type="scientific">Volvox africanus</name>
    <dbReference type="NCBI Taxonomy" id="51714"/>
    <lineage>
        <taxon>Eukaryota</taxon>
        <taxon>Viridiplantae</taxon>
        <taxon>Chlorophyta</taxon>
        <taxon>core chlorophytes</taxon>
        <taxon>Chlorophyceae</taxon>
        <taxon>CS clade</taxon>
        <taxon>Chlamydomonadales</taxon>
        <taxon>Volvocaceae</taxon>
        <taxon>Volvox</taxon>
    </lineage>
</organism>
<accession>A0ABQ5RS37</accession>
<evidence type="ECO:0008006" key="4">
    <source>
        <dbReference type="Google" id="ProtNLM"/>
    </source>
</evidence>
<dbReference type="PANTHER" id="PTHR47466:SF1">
    <property type="entry name" value="METALLOPROTEASE MEP1 (AFU_ORTHOLOGUE AFUA_1G07730)-RELATED"/>
    <property type="match status" value="1"/>
</dbReference>
<gene>
    <name evidence="2" type="ORF">VaNZ11_002551</name>
</gene>
<evidence type="ECO:0000313" key="3">
    <source>
        <dbReference type="Proteomes" id="UP001165090"/>
    </source>
</evidence>
<feature type="non-terminal residue" evidence="2">
    <location>
        <position position="1"/>
    </location>
</feature>
<dbReference type="InterPro" id="IPR024079">
    <property type="entry name" value="MetalloPept_cat_dom_sf"/>
</dbReference>
<dbReference type="Proteomes" id="UP001165090">
    <property type="component" value="Unassembled WGS sequence"/>
</dbReference>
<keyword evidence="3" id="KW-1185">Reference proteome</keyword>
<name>A0ABQ5RS37_9CHLO</name>
<dbReference type="PANTHER" id="PTHR47466">
    <property type="match status" value="1"/>
</dbReference>
<dbReference type="Gene3D" id="3.40.390.10">
    <property type="entry name" value="Collagenase (Catalytic Domain)"/>
    <property type="match status" value="1"/>
</dbReference>
<protein>
    <recommendedName>
        <fullName evidence="4">Peptidase M43 pregnancy-associated plasma-A domain-containing protein</fullName>
    </recommendedName>
</protein>
<dbReference type="SUPFAM" id="SSF55486">
    <property type="entry name" value="Metalloproteases ('zincins'), catalytic domain"/>
    <property type="match status" value="1"/>
</dbReference>
<comment type="similarity">
    <text evidence="1">Belongs to the peptidase M43B family.</text>
</comment>
<sequence>QLHINNRDQLYLSAVDLTALPPFAALFNSFFWLQPGPPVIQIPLPVVNVTYVKNKLLQYIPVDLQEANTYELIDNYVTQISRTEPVAQILANVLPAVGLNSTAIQPQAIQILLQSWFESNKVDASSLAATVDSLAQLAQGVLNFQSHVLSITSNLRGVVEMVRRRLEAMPNSTLTVGGQVIDLGGFRSGLGGRRSRALMQQRDVQALIKKRVEEAVTAVLSSPAAAPYVDELRSLYDPDIIPDLVCYLYDALIRLAAESDELRDIMTRLDGHYDLEVVPSLPIYDPKAKANLSTLAKPVPYDKRTVVAVSGPAWRRLLQIEPLQAALLRTKLPPTFKPATSSAMPKVLVPLVFHIMSYRQADGYGPPNFHRSPEYVDRLMNVVNAMALPTKFQFFIHEIRYDPDANPYLVRDSRFSWMGCASKGNYLFKECGDVMLGELDHPRSINVFVAGDRSNASFAGYGWVPSSPSNITSGHVAVLWSVVDVSQWNSQAAWEYGAKVMWHEIMHHLGLYHTFGKSAAGVVACSASSDDGIQDTPIVAGPVYDQRAFSTSSRSYCLDVFSKDLGSSWDYVLTNWRTRLGIPPADASHGFDSCPYQDGNDELGNYITYTHDVCVAALGHATAGQMQYMHNFADQIQQKLYSWGQYFAALNPAAFKIPPRAANPAALNGPCMATRGGCRCKASWTFKGQQLSGCSNPDGDGVGLWCQVEQDGNCQSAINGYWDYCVPEASEVLCTSELFRSPPLRPARPPAPQVPCGPDWTTVSGSVCSSEKWAIPDMNGEYDTAYLGCANPDDDPEGTWCRLKPGFTTLTGRIWDYCGPQCANYTGISSPSYPPPSTNKTLTQPPGNNLPPSENFTTNCATVYQGLPGGCSCRAAWGLVLRPPFASTGSLVILGSERPMGRRYTNARYCTVLPELQPPLSSSAVVAAAAVGVCETTGCLNSANNGRIMVCGTPCTALTWEDGEDILL</sequence>
<evidence type="ECO:0000313" key="2">
    <source>
        <dbReference type="EMBL" id="GLI60400.1"/>
    </source>
</evidence>
<evidence type="ECO:0000256" key="1">
    <source>
        <dbReference type="ARBA" id="ARBA00008721"/>
    </source>
</evidence>